<proteinExistence type="predicted"/>
<evidence type="ECO:0000313" key="1">
    <source>
        <dbReference type="EMBL" id="OCT83315.1"/>
    </source>
</evidence>
<dbReference type="Proteomes" id="UP000694892">
    <property type="component" value="Chromosome 4S"/>
</dbReference>
<dbReference type="EMBL" id="CM004473">
    <property type="protein sequence ID" value="OCT83315.1"/>
    <property type="molecule type" value="Genomic_DNA"/>
</dbReference>
<protein>
    <submittedName>
        <fullName evidence="1">Uncharacterized protein</fullName>
    </submittedName>
</protein>
<name>A0A974HMG8_XENLA</name>
<organism evidence="1 2">
    <name type="scientific">Xenopus laevis</name>
    <name type="common">African clawed frog</name>
    <dbReference type="NCBI Taxonomy" id="8355"/>
    <lineage>
        <taxon>Eukaryota</taxon>
        <taxon>Metazoa</taxon>
        <taxon>Chordata</taxon>
        <taxon>Craniata</taxon>
        <taxon>Vertebrata</taxon>
        <taxon>Euteleostomi</taxon>
        <taxon>Amphibia</taxon>
        <taxon>Batrachia</taxon>
        <taxon>Anura</taxon>
        <taxon>Pipoidea</taxon>
        <taxon>Pipidae</taxon>
        <taxon>Xenopodinae</taxon>
        <taxon>Xenopus</taxon>
        <taxon>Xenopus</taxon>
    </lineage>
</organism>
<dbReference type="AlphaFoldDB" id="A0A974HMG8"/>
<gene>
    <name evidence="1" type="ORF">XELAEV_18025854mg</name>
</gene>
<evidence type="ECO:0000313" key="2">
    <source>
        <dbReference type="Proteomes" id="UP000694892"/>
    </source>
</evidence>
<reference evidence="2" key="1">
    <citation type="journal article" date="2016" name="Nature">
        <title>Genome evolution in the allotetraploid frog Xenopus laevis.</title>
        <authorList>
            <person name="Session A.M."/>
            <person name="Uno Y."/>
            <person name="Kwon T."/>
            <person name="Chapman J.A."/>
            <person name="Toyoda A."/>
            <person name="Takahashi S."/>
            <person name="Fukui A."/>
            <person name="Hikosaka A."/>
            <person name="Suzuki A."/>
            <person name="Kondo M."/>
            <person name="van Heeringen S.J."/>
            <person name="Quigley I."/>
            <person name="Heinz S."/>
            <person name="Ogino H."/>
            <person name="Ochi H."/>
            <person name="Hellsten U."/>
            <person name="Lyons J.B."/>
            <person name="Simakov O."/>
            <person name="Putnam N."/>
            <person name="Stites J."/>
            <person name="Kuroki Y."/>
            <person name="Tanaka T."/>
            <person name="Michiue T."/>
            <person name="Watanabe M."/>
            <person name="Bogdanovic O."/>
            <person name="Lister R."/>
            <person name="Georgiou G."/>
            <person name="Paranjpe S.S."/>
            <person name="van Kruijsbergen I."/>
            <person name="Shu S."/>
            <person name="Carlson J."/>
            <person name="Kinoshita T."/>
            <person name="Ohta Y."/>
            <person name="Mawaribuchi S."/>
            <person name="Jenkins J."/>
            <person name="Grimwood J."/>
            <person name="Schmutz J."/>
            <person name="Mitros T."/>
            <person name="Mozaffari S.V."/>
            <person name="Suzuki Y."/>
            <person name="Haramoto Y."/>
            <person name="Yamamoto T.S."/>
            <person name="Takagi C."/>
            <person name="Heald R."/>
            <person name="Miller K."/>
            <person name="Haudenschild C."/>
            <person name="Kitzman J."/>
            <person name="Nakayama T."/>
            <person name="Izutsu Y."/>
            <person name="Robert J."/>
            <person name="Fortriede J."/>
            <person name="Burns K."/>
            <person name="Lotay V."/>
            <person name="Karimi K."/>
            <person name="Yasuoka Y."/>
            <person name="Dichmann D.S."/>
            <person name="Flajnik M.F."/>
            <person name="Houston D.W."/>
            <person name="Shendure J."/>
            <person name="DuPasquier L."/>
            <person name="Vize P.D."/>
            <person name="Zorn A.M."/>
            <person name="Ito M."/>
            <person name="Marcotte E.M."/>
            <person name="Wallingford J.B."/>
            <person name="Ito Y."/>
            <person name="Asashima M."/>
            <person name="Ueno N."/>
            <person name="Matsuda Y."/>
            <person name="Veenstra G.J."/>
            <person name="Fujiyama A."/>
            <person name="Harland R.M."/>
            <person name="Taira M."/>
            <person name="Rokhsar D.S."/>
        </authorList>
    </citation>
    <scope>NUCLEOTIDE SEQUENCE [LARGE SCALE GENOMIC DNA]</scope>
    <source>
        <strain evidence="2">J</strain>
    </source>
</reference>
<accession>A0A974HMG8</accession>
<sequence length="81" mass="8753">MLIKSTKTSNISSRSANSTSALRPGLLWLILKCPTGLCCKSLLEVKVLINQSNEPAVAIQRLWLGGGTECQSTMFNPVTCE</sequence>